<dbReference type="InterPro" id="IPR036873">
    <property type="entry name" value="Rhodanese-like_dom_sf"/>
</dbReference>
<feature type="compositionally biased region" description="Low complexity" evidence="2">
    <location>
        <begin position="238"/>
        <end position="247"/>
    </location>
</feature>
<accession>A0A939BWL0</accession>
<dbReference type="Gene3D" id="3.60.15.10">
    <property type="entry name" value="Ribonuclease Z/Hydroxyacylglutathione hydrolase-like"/>
    <property type="match status" value="1"/>
</dbReference>
<name>A0A939BWL0_9ACTN</name>
<dbReference type="EMBL" id="JAERTX010000010">
    <property type="protein sequence ID" value="MBM9460752.1"/>
    <property type="molecule type" value="Genomic_DNA"/>
</dbReference>
<dbReference type="GO" id="GO:0050313">
    <property type="term" value="F:sulfur dioxygenase activity"/>
    <property type="evidence" value="ECO:0007669"/>
    <property type="project" value="InterPro"/>
</dbReference>
<dbReference type="InterPro" id="IPR051682">
    <property type="entry name" value="Mito_Persulfide_Diox"/>
</dbReference>
<dbReference type="InterPro" id="IPR001279">
    <property type="entry name" value="Metallo-B-lactamas"/>
</dbReference>
<proteinExistence type="predicted"/>
<dbReference type="PANTHER" id="PTHR43084">
    <property type="entry name" value="PERSULFIDE DIOXYGENASE ETHE1"/>
    <property type="match status" value="1"/>
</dbReference>
<dbReference type="Proteomes" id="UP000663791">
    <property type="component" value="Unassembled WGS sequence"/>
</dbReference>
<feature type="domain" description="Rhodanese" evidence="3">
    <location>
        <begin position="414"/>
        <end position="493"/>
    </location>
</feature>
<feature type="domain" description="Rhodanese" evidence="3">
    <location>
        <begin position="7"/>
        <end position="31"/>
    </location>
</feature>
<keyword evidence="5" id="KW-1185">Reference proteome</keyword>
<keyword evidence="1" id="KW-0479">Metal-binding</keyword>
<reference evidence="4" key="1">
    <citation type="submission" date="2021-01" db="EMBL/GenBank/DDBJ databases">
        <title>Novel species in genus Nocardioides.</title>
        <authorList>
            <person name="Zhang G."/>
        </authorList>
    </citation>
    <scope>NUCLEOTIDE SEQUENCE</scope>
    <source>
        <strain evidence="4">Zg-536</strain>
    </source>
</reference>
<evidence type="ECO:0000313" key="4">
    <source>
        <dbReference type="EMBL" id="MBM9460752.1"/>
    </source>
</evidence>
<dbReference type="SMART" id="SM00450">
    <property type="entry name" value="RHOD"/>
    <property type="match status" value="1"/>
</dbReference>
<dbReference type="SUPFAM" id="SSF52821">
    <property type="entry name" value="Rhodanese/Cell cycle control phosphatase"/>
    <property type="match status" value="2"/>
</dbReference>
<comment type="caution">
    <text evidence="4">The sequence shown here is derived from an EMBL/GenBank/DDBJ whole genome shotgun (WGS) entry which is preliminary data.</text>
</comment>
<dbReference type="SMART" id="SM00849">
    <property type="entry name" value="Lactamase_B"/>
    <property type="match status" value="1"/>
</dbReference>
<dbReference type="GO" id="GO:0006749">
    <property type="term" value="P:glutathione metabolic process"/>
    <property type="evidence" value="ECO:0007669"/>
    <property type="project" value="InterPro"/>
</dbReference>
<feature type="domain" description="Rhodanese" evidence="3">
    <location>
        <begin position="311"/>
        <end position="393"/>
    </location>
</feature>
<organism evidence="4 5">
    <name type="scientific">Nocardioides faecalis</name>
    <dbReference type="NCBI Taxonomy" id="2803858"/>
    <lineage>
        <taxon>Bacteria</taxon>
        <taxon>Bacillati</taxon>
        <taxon>Actinomycetota</taxon>
        <taxon>Actinomycetes</taxon>
        <taxon>Propionibacteriales</taxon>
        <taxon>Nocardioidaceae</taxon>
        <taxon>Nocardioides</taxon>
    </lineage>
</organism>
<evidence type="ECO:0000313" key="5">
    <source>
        <dbReference type="Proteomes" id="UP000663791"/>
    </source>
</evidence>
<dbReference type="SUPFAM" id="SSF56281">
    <property type="entry name" value="Metallo-hydrolase/oxidoreductase"/>
    <property type="match status" value="1"/>
</dbReference>
<dbReference type="Pfam" id="PF00581">
    <property type="entry name" value="Rhodanese"/>
    <property type="match status" value="2"/>
</dbReference>
<evidence type="ECO:0000256" key="1">
    <source>
        <dbReference type="ARBA" id="ARBA00022723"/>
    </source>
</evidence>
<evidence type="ECO:0000259" key="3">
    <source>
        <dbReference type="PROSITE" id="PS50206"/>
    </source>
</evidence>
<dbReference type="AlphaFoldDB" id="A0A939BWL0"/>
<dbReference type="InterPro" id="IPR036866">
    <property type="entry name" value="RibonucZ/Hydroxyglut_hydro"/>
</dbReference>
<sequence length="497" mass="52949">MVPVVVAAGYAAANVTGGTSAWTRSGRPVETPLETPGAPRTPRPAVTVRTLETPSLGDRTYLVHDGERAFVVDPQRDIDRVLDVLAADGVRLTHVFETHIHNDYVTGGYALAQATGAAYVVNAADEVSFDRTPITDGETLAIGPTMRLRAIATPGHTFTHLSYALSLVAGENGEEEPYAVFTGGSLLYGATGRPDLLGEEHTDALVRHQHASAHRLAAELPDEADVYPTHGFGSFCSATQSQSSSSTIGQEKRSNPVLTQDEETYVRELLDGLGAWPAYYAHMAPANAAGPSAPDLSPVREADADELRRRIEAGEWVVDLRTRTAFAAGHAPGTLNFGLDGPFATYLGWLIEWGTPITLLGESADDVAAAQRELVRIGIDRPAAQATGDPRDWSTGDLGSFATATFADLAQVRHHRDVVVLDVRRTEEHQDTAIDGALNIPLHELPRRVAEVPAGEVWVHCAGGYRASVAASFLAAAGHTLVAVDDSFEHAEKVGLA</sequence>
<dbReference type="GO" id="GO:0070813">
    <property type="term" value="P:hydrogen sulfide metabolic process"/>
    <property type="evidence" value="ECO:0007669"/>
    <property type="project" value="TreeGrafter"/>
</dbReference>
<gene>
    <name evidence="4" type="ORF">JK386_12630</name>
</gene>
<dbReference type="PANTHER" id="PTHR43084:SF1">
    <property type="entry name" value="PERSULFIDE DIOXYGENASE ETHE1, MITOCHONDRIAL"/>
    <property type="match status" value="1"/>
</dbReference>
<dbReference type="CDD" id="cd00158">
    <property type="entry name" value="RHOD"/>
    <property type="match status" value="1"/>
</dbReference>
<feature type="region of interest" description="Disordered" evidence="2">
    <location>
        <begin position="19"/>
        <end position="43"/>
    </location>
</feature>
<evidence type="ECO:0000256" key="2">
    <source>
        <dbReference type="SAM" id="MobiDB-lite"/>
    </source>
</evidence>
<dbReference type="Pfam" id="PF00753">
    <property type="entry name" value="Lactamase_B"/>
    <property type="match status" value="1"/>
</dbReference>
<dbReference type="Gene3D" id="3.40.250.10">
    <property type="entry name" value="Rhodanese-like domain"/>
    <property type="match status" value="2"/>
</dbReference>
<dbReference type="GO" id="GO:0046872">
    <property type="term" value="F:metal ion binding"/>
    <property type="evidence" value="ECO:0007669"/>
    <property type="project" value="UniProtKB-KW"/>
</dbReference>
<dbReference type="InterPro" id="IPR044528">
    <property type="entry name" value="POD-like_MBL-fold"/>
</dbReference>
<dbReference type="PROSITE" id="PS50206">
    <property type="entry name" value="RHODANESE_3"/>
    <property type="match status" value="3"/>
</dbReference>
<dbReference type="CDD" id="cd07724">
    <property type="entry name" value="POD-like_MBL-fold"/>
    <property type="match status" value="1"/>
</dbReference>
<protein>
    <submittedName>
        <fullName evidence="4">MBL fold metallo-hydrolase</fullName>
    </submittedName>
</protein>
<feature type="region of interest" description="Disordered" evidence="2">
    <location>
        <begin position="238"/>
        <end position="260"/>
    </location>
</feature>
<dbReference type="InterPro" id="IPR001763">
    <property type="entry name" value="Rhodanese-like_dom"/>
</dbReference>